<evidence type="ECO:0000256" key="6">
    <source>
        <dbReference type="HAMAP-Rule" id="MF_00267"/>
    </source>
</evidence>
<dbReference type="PANTHER" id="PTHR34108">
    <property type="entry name" value="SEPTUM SITE-DETERMINING PROTEIN MINC"/>
    <property type="match status" value="1"/>
</dbReference>
<dbReference type="KEGG" id="dax:FDQ92_05925"/>
<dbReference type="GO" id="GO:0000902">
    <property type="term" value="P:cell morphogenesis"/>
    <property type="evidence" value="ECO:0007669"/>
    <property type="project" value="InterPro"/>
</dbReference>
<organism evidence="9 10">
    <name type="scientific">Desulfoglaeba alkanexedens ALDC</name>
    <dbReference type="NCBI Taxonomy" id="980445"/>
    <lineage>
        <taxon>Bacteria</taxon>
        <taxon>Pseudomonadati</taxon>
        <taxon>Thermodesulfobacteriota</taxon>
        <taxon>Syntrophobacteria</taxon>
        <taxon>Syntrophobacterales</taxon>
        <taxon>Syntrophobacteraceae</taxon>
        <taxon>Desulfoglaeba</taxon>
    </lineage>
</organism>
<dbReference type="GO" id="GO:0051302">
    <property type="term" value="P:regulation of cell division"/>
    <property type="evidence" value="ECO:0007669"/>
    <property type="project" value="InterPro"/>
</dbReference>
<dbReference type="AlphaFoldDB" id="A0A4P8L1T8"/>
<keyword evidence="10" id="KW-1185">Reference proteome</keyword>
<dbReference type="Gene3D" id="3.30.160.540">
    <property type="match status" value="1"/>
</dbReference>
<dbReference type="Proteomes" id="UP000298602">
    <property type="component" value="Chromosome"/>
</dbReference>
<name>A0A4P8L1T8_9BACT</name>
<proteinExistence type="inferred from homology"/>
<keyword evidence="2 6" id="KW-0132">Cell division</keyword>
<comment type="function">
    <text evidence="5 6">Cell division inhibitor that blocks the formation of polar Z ring septums. Rapidly oscillates between the poles of the cell to destabilize FtsZ filaments that have formed before they mature into polar Z rings. Prevents FtsZ polymerization.</text>
</comment>
<feature type="domain" description="Septum formation inhibitor MinC N-terminal" evidence="8">
    <location>
        <begin position="29"/>
        <end position="93"/>
    </location>
</feature>
<evidence type="ECO:0000259" key="7">
    <source>
        <dbReference type="Pfam" id="PF03775"/>
    </source>
</evidence>
<evidence type="ECO:0000313" key="10">
    <source>
        <dbReference type="Proteomes" id="UP000298602"/>
    </source>
</evidence>
<evidence type="ECO:0000256" key="2">
    <source>
        <dbReference type="ARBA" id="ARBA00022618"/>
    </source>
</evidence>
<feature type="domain" description="Septum formation inhibitor MinC C-terminal" evidence="7">
    <location>
        <begin position="150"/>
        <end position="245"/>
    </location>
</feature>
<gene>
    <name evidence="6 9" type="primary">minC</name>
    <name evidence="9" type="ORF">FDQ92_05925</name>
</gene>
<dbReference type="InterPro" id="IPR016098">
    <property type="entry name" value="CAP/MinC_C"/>
</dbReference>
<dbReference type="InterPro" id="IPR007874">
    <property type="entry name" value="MinC_N"/>
</dbReference>
<evidence type="ECO:0000256" key="1">
    <source>
        <dbReference type="ARBA" id="ARBA00006291"/>
    </source>
</evidence>
<dbReference type="NCBIfam" id="TIGR01222">
    <property type="entry name" value="minC"/>
    <property type="match status" value="1"/>
</dbReference>
<dbReference type="GO" id="GO:0000917">
    <property type="term" value="P:division septum assembly"/>
    <property type="evidence" value="ECO:0007669"/>
    <property type="project" value="UniProtKB-KW"/>
</dbReference>
<dbReference type="HAMAP" id="MF_00267">
    <property type="entry name" value="MinC"/>
    <property type="match status" value="1"/>
</dbReference>
<evidence type="ECO:0000259" key="8">
    <source>
        <dbReference type="Pfam" id="PF05209"/>
    </source>
</evidence>
<protein>
    <recommendedName>
        <fullName evidence="6">Probable septum site-determining protein MinC</fullName>
    </recommendedName>
</protein>
<sequence>MAAVPGSDRTPSWKGTMITASEKDAVSFLQIKADRDGFLLIPHPEAPLRDVVQALKQKIEDSRSFFQRSKMILDLGKRAFRIDEVQVIRKVLQVTADVVLAEVRLGEDLEPVLKWASEAVGVPVRAGAGQRPSGELADREMEEKPGGAVIVRSTCRSGTRIESPADCVVLGDVNPGAEVLAVGDIVVFGSLRGVAHAGMTGDRSARIWALSIEPNQLRIADLVALPPRSGSRGGSSPKRFEVAEITADHIEVVSV</sequence>
<comment type="similarity">
    <text evidence="1 6">Belongs to the MinC family.</text>
</comment>
<dbReference type="InterPro" id="IPR013033">
    <property type="entry name" value="MinC"/>
</dbReference>
<reference evidence="9 10" key="1">
    <citation type="submission" date="2019-05" db="EMBL/GenBank/DDBJ databases">
        <title>The Complete Genome Sequence of the n-alkane-degrading Desulfoglaeba alkanexedens ALDC reveals multiple alkylsuccinate synthase gene clusters.</title>
        <authorList>
            <person name="Callaghan A.V."/>
            <person name="Davidova I.A."/>
            <person name="Duncan K.E."/>
            <person name="Morris B."/>
            <person name="McInerney M.J."/>
        </authorList>
    </citation>
    <scope>NUCLEOTIDE SEQUENCE [LARGE SCALE GENOMIC DNA]</scope>
    <source>
        <strain evidence="9 10">ALDC</strain>
    </source>
</reference>
<dbReference type="EMBL" id="CP040098">
    <property type="protein sequence ID" value="QCQ21759.1"/>
    <property type="molecule type" value="Genomic_DNA"/>
</dbReference>
<keyword evidence="4 6" id="KW-0131">Cell cycle</keyword>
<evidence type="ECO:0000256" key="3">
    <source>
        <dbReference type="ARBA" id="ARBA00023210"/>
    </source>
</evidence>
<dbReference type="SUPFAM" id="SSF63848">
    <property type="entry name" value="Cell-division inhibitor MinC, C-terminal domain"/>
    <property type="match status" value="1"/>
</dbReference>
<evidence type="ECO:0000256" key="5">
    <source>
        <dbReference type="ARBA" id="ARBA00025606"/>
    </source>
</evidence>
<dbReference type="OrthoDB" id="9790810at2"/>
<dbReference type="InterPro" id="IPR036145">
    <property type="entry name" value="MinC_C_sf"/>
</dbReference>
<evidence type="ECO:0000313" key="9">
    <source>
        <dbReference type="EMBL" id="QCQ21759.1"/>
    </source>
</evidence>
<keyword evidence="3 6" id="KW-0717">Septation</keyword>
<accession>A0A4P8L1T8</accession>
<dbReference type="Pfam" id="PF03775">
    <property type="entry name" value="MinC_C"/>
    <property type="match status" value="1"/>
</dbReference>
<reference evidence="9 10" key="2">
    <citation type="submission" date="2019-05" db="EMBL/GenBank/DDBJ databases">
        <authorList>
            <person name="Suflita J.M."/>
            <person name="Marks C.R."/>
        </authorList>
    </citation>
    <scope>NUCLEOTIDE SEQUENCE [LARGE SCALE GENOMIC DNA]</scope>
    <source>
        <strain evidence="9 10">ALDC</strain>
    </source>
</reference>
<dbReference type="GO" id="GO:1901891">
    <property type="term" value="P:regulation of cell septum assembly"/>
    <property type="evidence" value="ECO:0007669"/>
    <property type="project" value="InterPro"/>
</dbReference>
<dbReference type="PANTHER" id="PTHR34108:SF1">
    <property type="entry name" value="SEPTUM SITE-DETERMINING PROTEIN MINC"/>
    <property type="match status" value="1"/>
</dbReference>
<dbReference type="Pfam" id="PF05209">
    <property type="entry name" value="MinC_N"/>
    <property type="match status" value="1"/>
</dbReference>
<evidence type="ECO:0000256" key="4">
    <source>
        <dbReference type="ARBA" id="ARBA00023306"/>
    </source>
</evidence>
<comment type="subunit">
    <text evidence="6">Interacts with MinD and FtsZ.</text>
</comment>
<dbReference type="Gene3D" id="2.160.20.70">
    <property type="match status" value="1"/>
</dbReference>
<dbReference type="InterPro" id="IPR005526">
    <property type="entry name" value="Septum_form_inhib_MinC_C"/>
</dbReference>